<dbReference type="Pfam" id="PF00583">
    <property type="entry name" value="Acetyltransf_1"/>
    <property type="match status" value="1"/>
</dbReference>
<dbReference type="InterPro" id="IPR016181">
    <property type="entry name" value="Acyl_CoA_acyltransferase"/>
</dbReference>
<gene>
    <name evidence="4" type="ORF">D3880_08490</name>
</gene>
<dbReference type="SUPFAM" id="SSF55729">
    <property type="entry name" value="Acyl-CoA N-acyltransferases (Nat)"/>
    <property type="match status" value="1"/>
</dbReference>
<evidence type="ECO:0000256" key="1">
    <source>
        <dbReference type="ARBA" id="ARBA00022679"/>
    </source>
</evidence>
<dbReference type="PANTHER" id="PTHR43877">
    <property type="entry name" value="AMINOALKYLPHOSPHONATE N-ACETYLTRANSFERASE-RELATED-RELATED"/>
    <property type="match status" value="1"/>
</dbReference>
<dbReference type="Proteomes" id="UP000265560">
    <property type="component" value="Chromosome"/>
</dbReference>
<dbReference type="EMBL" id="CP032419">
    <property type="protein sequence ID" value="AYC32413.1"/>
    <property type="molecule type" value="Genomic_DNA"/>
</dbReference>
<dbReference type="InterPro" id="IPR050832">
    <property type="entry name" value="Bact_Acetyltransf"/>
</dbReference>
<dbReference type="CDD" id="cd04301">
    <property type="entry name" value="NAT_SF"/>
    <property type="match status" value="1"/>
</dbReference>
<evidence type="ECO:0000313" key="5">
    <source>
        <dbReference type="Proteomes" id="UP000265560"/>
    </source>
</evidence>
<feature type="domain" description="N-acetyltransferase" evidence="3">
    <location>
        <begin position="20"/>
        <end position="179"/>
    </location>
</feature>
<proteinExistence type="predicted"/>
<dbReference type="KEGG" id="pcav:D3880_08490"/>
<reference evidence="5" key="1">
    <citation type="submission" date="2018-09" db="EMBL/GenBank/DDBJ databases">
        <authorList>
            <person name="Zhu H."/>
        </authorList>
    </citation>
    <scope>NUCLEOTIDE SEQUENCE [LARGE SCALE GENOMIC DNA]</scope>
    <source>
        <strain evidence="5">K2W31S-8</strain>
    </source>
</reference>
<dbReference type="GO" id="GO:0016747">
    <property type="term" value="F:acyltransferase activity, transferring groups other than amino-acyl groups"/>
    <property type="evidence" value="ECO:0007669"/>
    <property type="project" value="InterPro"/>
</dbReference>
<evidence type="ECO:0000313" key="4">
    <source>
        <dbReference type="EMBL" id="AYC32413.1"/>
    </source>
</evidence>
<keyword evidence="2" id="KW-0012">Acyltransferase</keyword>
<dbReference type="InterPro" id="IPR000182">
    <property type="entry name" value="GNAT_dom"/>
</dbReference>
<keyword evidence="5" id="KW-1185">Reference proteome</keyword>
<evidence type="ECO:0000259" key="3">
    <source>
        <dbReference type="PROSITE" id="PS51186"/>
    </source>
</evidence>
<dbReference type="PROSITE" id="PS51186">
    <property type="entry name" value="GNAT"/>
    <property type="match status" value="1"/>
</dbReference>
<dbReference type="OrthoDB" id="5900542at2"/>
<protein>
    <submittedName>
        <fullName evidence="4">N-acetyltransferase</fullName>
    </submittedName>
</protein>
<keyword evidence="1 4" id="KW-0808">Transferase</keyword>
<organism evidence="4 5">
    <name type="scientific">Pseudomonas cavernae</name>
    <dbReference type="NCBI Taxonomy" id="2320867"/>
    <lineage>
        <taxon>Bacteria</taxon>
        <taxon>Pseudomonadati</taxon>
        <taxon>Pseudomonadota</taxon>
        <taxon>Gammaproteobacteria</taxon>
        <taxon>Pseudomonadales</taxon>
        <taxon>Pseudomonadaceae</taxon>
        <taxon>Pseudomonas</taxon>
    </lineage>
</organism>
<accession>A0A385Z3D7</accession>
<dbReference type="RefSeq" id="WP_119893034.1">
    <property type="nucleotide sequence ID" value="NZ_CP032419.1"/>
</dbReference>
<name>A0A385Z3D7_9PSED</name>
<sequence length="198" mass="21667">MKQNAQRKYPRTLSIDDRSIEIRLLHPDDGLALNAFIQAVPAHDRLFVPRDLGHPKVIVAWLSALGNGVTSLAAFVDGEMIGCSAVVSDALSWSAHVGDLRVLVRPSWQGRGLGRALIQESFKLALGMGLEKLTVQMTVDQSSAIAAFERLGFQPESVLRNHVKDLDGHTHDLALLSLEVAEMRQHAHERGMSDALHG</sequence>
<dbReference type="Gene3D" id="3.40.630.30">
    <property type="match status" value="1"/>
</dbReference>
<dbReference type="PANTHER" id="PTHR43877:SF1">
    <property type="entry name" value="ACETYLTRANSFERASE"/>
    <property type="match status" value="1"/>
</dbReference>
<dbReference type="AlphaFoldDB" id="A0A385Z3D7"/>
<evidence type="ECO:0000256" key="2">
    <source>
        <dbReference type="ARBA" id="ARBA00023315"/>
    </source>
</evidence>